<name>A0A7C9QVN4_9PROT</name>
<sequence length="390" mass="42428">MRRRRSRNHDESNSLGLTVARLGKLTLAAVVALGLGEWGAGLAMGKIRQNRAAATPSLNDLDIARLYDTDNPAVYRDVLAEFSRLGPSVYTPLVEYRLPAHAGHSLTISEQGWRGNGTPQELEAPGTKVFVFGGSTTFGIGVADSETLPAQLGEVLKAAGKDVQVFNFGAPSYYSTQERILLERLLTAGIRPDVAVFVDGLSDFQACTLPDRTAWSGRLEQATRVAARLPLTSELAGRSNLLAFGRWLIGEERAEAPNRVAPCGSDAEVDAVIRRLDVNRRMVAGMADRLGFKAVFVQQPVPTYSYDNAKRPVPVDTELLANHMNSAKGYPRMAEMRAAGQLLADNVLWLTELEPAEGAAYVDTVHYSPRFNRTLAETIGQFMLDASMVP</sequence>
<accession>A0A7C9QVN4</accession>
<dbReference type="Proteomes" id="UP000480684">
    <property type="component" value="Unassembled WGS sequence"/>
</dbReference>
<reference evidence="1 2" key="1">
    <citation type="submission" date="2020-02" db="EMBL/GenBank/DDBJ databases">
        <authorList>
            <person name="Dziuba M."/>
            <person name="Kuznetsov B."/>
            <person name="Mardanov A."/>
            <person name="Ravin N."/>
            <person name="Grouzdev D."/>
        </authorList>
    </citation>
    <scope>NUCLEOTIDE SEQUENCE [LARGE SCALE GENOMIC DNA]</scope>
    <source>
        <strain evidence="1 2">SpK</strain>
    </source>
</reference>
<organism evidence="1 2">
    <name type="scientific">Magnetospirillum aberrantis SpK</name>
    <dbReference type="NCBI Taxonomy" id="908842"/>
    <lineage>
        <taxon>Bacteria</taxon>
        <taxon>Pseudomonadati</taxon>
        <taxon>Pseudomonadota</taxon>
        <taxon>Alphaproteobacteria</taxon>
        <taxon>Rhodospirillales</taxon>
        <taxon>Rhodospirillaceae</taxon>
        <taxon>Magnetospirillum</taxon>
    </lineage>
</organism>
<comment type="caution">
    <text evidence="1">The sequence shown here is derived from an EMBL/GenBank/DDBJ whole genome shotgun (WGS) entry which is preliminary data.</text>
</comment>
<dbReference type="EMBL" id="JAAIYP010000037">
    <property type="protein sequence ID" value="NFV80436.1"/>
    <property type="molecule type" value="Genomic_DNA"/>
</dbReference>
<gene>
    <name evidence="1" type="ORF">G4223_09975</name>
</gene>
<evidence type="ECO:0000313" key="2">
    <source>
        <dbReference type="Proteomes" id="UP000480684"/>
    </source>
</evidence>
<evidence type="ECO:0000313" key="1">
    <source>
        <dbReference type="EMBL" id="NFV80436.1"/>
    </source>
</evidence>
<protein>
    <submittedName>
        <fullName evidence="1">SGNH/GDSL hydrolase family protein</fullName>
    </submittedName>
</protein>
<dbReference type="InterPro" id="IPR036514">
    <property type="entry name" value="SGNH_hydro_sf"/>
</dbReference>
<dbReference type="RefSeq" id="WP_163678709.1">
    <property type="nucleotide sequence ID" value="NZ_JAAIYP010000037.1"/>
</dbReference>
<dbReference type="SUPFAM" id="SSF52266">
    <property type="entry name" value="SGNH hydrolase"/>
    <property type="match status" value="1"/>
</dbReference>
<dbReference type="Gene3D" id="3.40.50.1110">
    <property type="entry name" value="SGNH hydrolase"/>
    <property type="match status" value="1"/>
</dbReference>
<keyword evidence="1" id="KW-0378">Hydrolase</keyword>
<dbReference type="AlphaFoldDB" id="A0A7C9QVN4"/>
<dbReference type="GO" id="GO:0016788">
    <property type="term" value="F:hydrolase activity, acting on ester bonds"/>
    <property type="evidence" value="ECO:0007669"/>
    <property type="project" value="UniProtKB-ARBA"/>
</dbReference>
<keyword evidence="2" id="KW-1185">Reference proteome</keyword>
<dbReference type="CDD" id="cd00229">
    <property type="entry name" value="SGNH_hydrolase"/>
    <property type="match status" value="1"/>
</dbReference>
<proteinExistence type="predicted"/>